<comment type="subcellular location">
    <subcellularLocation>
        <location evidence="1">Membrane</location>
        <topology evidence="1">Multi-pass membrane protein</topology>
    </subcellularLocation>
</comment>
<name>G0WG91_NAUDC</name>
<dbReference type="STRING" id="1071378.G0WG91"/>
<dbReference type="eggNOG" id="KOG0748">
    <property type="taxonomic scope" value="Eukaryota"/>
</dbReference>
<reference evidence="8 9" key="1">
    <citation type="journal article" date="2011" name="Proc. Natl. Acad. Sci. U.S.A.">
        <title>Evolutionary erosion of yeast sex chromosomes by mating-type switching accidents.</title>
        <authorList>
            <person name="Gordon J.L."/>
            <person name="Armisen D."/>
            <person name="Proux-Wera E."/>
            <person name="Oheigeartaigh S.S."/>
            <person name="Byrne K.P."/>
            <person name="Wolfe K.H."/>
        </authorList>
    </citation>
    <scope>NUCLEOTIDE SEQUENCE [LARGE SCALE GENOMIC DNA]</scope>
    <source>
        <strain evidence="9">ATCC 10597 / BCRC 20456 / CBS 421 / NBRC 0211 / NRRL Y-12639</strain>
    </source>
</reference>
<keyword evidence="4 7" id="KW-0472">Membrane</keyword>
<feature type="compositionally biased region" description="Low complexity" evidence="6">
    <location>
        <begin position="159"/>
        <end position="176"/>
    </location>
</feature>
<dbReference type="GO" id="GO:0016020">
    <property type="term" value="C:membrane"/>
    <property type="evidence" value="ECO:0007669"/>
    <property type="project" value="UniProtKB-SubCell"/>
</dbReference>
<evidence type="ECO:0000313" key="9">
    <source>
        <dbReference type="Proteomes" id="UP000000689"/>
    </source>
</evidence>
<protein>
    <recommendedName>
        <fullName evidence="10">ADIPOR-like receptor IZH3</fullName>
    </recommendedName>
</protein>
<feature type="transmembrane region" description="Helical" evidence="7">
    <location>
        <begin position="330"/>
        <end position="352"/>
    </location>
</feature>
<dbReference type="AlphaFoldDB" id="G0WG91"/>
<feature type="binding site" evidence="5">
    <location>
        <position position="350"/>
    </location>
    <ligand>
        <name>Zn(2+)</name>
        <dbReference type="ChEBI" id="CHEBI:29105"/>
    </ligand>
</feature>
<feature type="transmembrane region" description="Helical" evidence="7">
    <location>
        <begin position="392"/>
        <end position="414"/>
    </location>
</feature>
<evidence type="ECO:0000256" key="2">
    <source>
        <dbReference type="ARBA" id="ARBA00022692"/>
    </source>
</evidence>
<feature type="transmembrane region" description="Helical" evidence="7">
    <location>
        <begin position="466"/>
        <end position="484"/>
    </location>
</feature>
<dbReference type="GeneID" id="11493813"/>
<evidence type="ECO:0008006" key="10">
    <source>
        <dbReference type="Google" id="ProtNLM"/>
    </source>
</evidence>
<evidence type="ECO:0000256" key="5">
    <source>
        <dbReference type="PIRSR" id="PIRSR604254-1"/>
    </source>
</evidence>
<dbReference type="PANTHER" id="PTHR20855:SF97">
    <property type="entry name" value="ADIPOR-LIKE RECEPTOR IZH3-RELATED"/>
    <property type="match status" value="1"/>
</dbReference>
<evidence type="ECO:0000313" key="8">
    <source>
        <dbReference type="EMBL" id="CCD26802.1"/>
    </source>
</evidence>
<dbReference type="Pfam" id="PF03006">
    <property type="entry name" value="HlyIII"/>
    <property type="match status" value="1"/>
</dbReference>
<evidence type="ECO:0000256" key="4">
    <source>
        <dbReference type="ARBA" id="ARBA00023136"/>
    </source>
</evidence>
<feature type="region of interest" description="Disordered" evidence="6">
    <location>
        <begin position="157"/>
        <end position="178"/>
    </location>
</feature>
<dbReference type="EMBL" id="HE580275">
    <property type="protein sequence ID" value="CCD26802.1"/>
    <property type="molecule type" value="Genomic_DNA"/>
</dbReference>
<keyword evidence="5" id="KW-0479">Metal-binding</keyword>
<dbReference type="KEGG" id="ndi:NDAI_0I02330"/>
<accession>G0WG91</accession>
<feature type="transmembrane region" description="Helical" evidence="7">
    <location>
        <begin position="426"/>
        <end position="446"/>
    </location>
</feature>
<feature type="transmembrane region" description="Helical" evidence="7">
    <location>
        <begin position="364"/>
        <end position="386"/>
    </location>
</feature>
<keyword evidence="9" id="KW-1185">Reference proteome</keyword>
<evidence type="ECO:0000256" key="1">
    <source>
        <dbReference type="ARBA" id="ARBA00004141"/>
    </source>
</evidence>
<dbReference type="InterPro" id="IPR004254">
    <property type="entry name" value="AdipoR/HlyIII-related"/>
</dbReference>
<keyword evidence="2 7" id="KW-0812">Transmembrane</keyword>
<organism evidence="8 9">
    <name type="scientific">Naumovozyma dairenensis (strain ATCC 10597 / BCRC 20456 / CBS 421 / NBRC 0211 / NRRL Y-12639)</name>
    <name type="common">Saccharomyces dairenensis</name>
    <dbReference type="NCBI Taxonomy" id="1071378"/>
    <lineage>
        <taxon>Eukaryota</taxon>
        <taxon>Fungi</taxon>
        <taxon>Dikarya</taxon>
        <taxon>Ascomycota</taxon>
        <taxon>Saccharomycotina</taxon>
        <taxon>Saccharomycetes</taxon>
        <taxon>Saccharomycetales</taxon>
        <taxon>Saccharomycetaceae</taxon>
        <taxon>Naumovozyma</taxon>
    </lineage>
</organism>
<evidence type="ECO:0000256" key="3">
    <source>
        <dbReference type="ARBA" id="ARBA00022989"/>
    </source>
</evidence>
<evidence type="ECO:0000256" key="7">
    <source>
        <dbReference type="SAM" id="Phobius"/>
    </source>
</evidence>
<evidence type="ECO:0000256" key="6">
    <source>
        <dbReference type="SAM" id="MobiDB-lite"/>
    </source>
</evidence>
<sequence length="578" mass="66831">MSFCYNDNSCSADTYSSTKMVSQALPYAMDTLYKLGRKGRSNVSRVRKSGRELAHRYSIPRFLYNQFSTIDESDEIEKFDPDTTDTTTSTHMKILNDLNENNNTSYIASKQYQTVISRPNSTTNLGSSQISINSDAATLVNNKNFTNFISSSKQNIAESSSPYNSSSSSTTSSLFSAPTRTSSNTFIEETLKFEKNNINNNNNGNNLFIEEKFKNLEHFTPLSEPSEELKNVIYSFNHPTAFQLGKNDHLHYYQLPFPWRENRYIIYNYRFYDSHKKSLLSIFNWYGWHNESSNIWTHLLGAIYLIYLSIYDFPNSEIFQSEKVPTTAKLIVYLFLFAAIKCLLASVFWHTFNGTSFLKLRSKFACVDYSGITILITASILTTEFVTMYSSFFAMCIYMTISLSLGMFGVFMNWSPKFDRPEARPLRIKFFILLASMGVLSFLHLTYLTNLQYATWLLTPVTNKSIVWYLVGVVFYGSFIPERFRTDVKVDDSIPTTFQLSTDLNIITKNKNIHFRESPTIHSKCNHSCKYHLKSLKTLWWVDYVGCSHTFWHFFVVLGVIGHYNAIIDMFTKRWLMS</sequence>
<dbReference type="GO" id="GO:0006882">
    <property type="term" value="P:intracellular zinc ion homeostasis"/>
    <property type="evidence" value="ECO:0007669"/>
    <property type="project" value="EnsemblFungi"/>
</dbReference>
<dbReference type="GO" id="GO:0046872">
    <property type="term" value="F:metal ion binding"/>
    <property type="evidence" value="ECO:0007669"/>
    <property type="project" value="UniProtKB-KW"/>
</dbReference>
<dbReference type="Proteomes" id="UP000000689">
    <property type="component" value="Chromosome 9"/>
</dbReference>
<proteinExistence type="predicted"/>
<dbReference type="HOGENOM" id="CLU_025943_0_1_1"/>
<keyword evidence="3 7" id="KW-1133">Transmembrane helix</keyword>
<gene>
    <name evidence="8" type="primary">NDAI0I02330</name>
    <name evidence="8" type="ordered locus">NDAI_0I02330</name>
</gene>
<dbReference type="PANTHER" id="PTHR20855">
    <property type="entry name" value="ADIPOR/PROGESTIN RECEPTOR-RELATED"/>
    <property type="match status" value="1"/>
</dbReference>
<keyword evidence="5" id="KW-0862">Zinc</keyword>
<dbReference type="OrthoDB" id="5585746at2759"/>
<feature type="transmembrane region" description="Helical" evidence="7">
    <location>
        <begin position="293"/>
        <end position="310"/>
    </location>
</feature>
<dbReference type="RefSeq" id="XP_003672045.1">
    <property type="nucleotide sequence ID" value="XM_003671997.1"/>
</dbReference>
<dbReference type="GO" id="GO:0038023">
    <property type="term" value="F:signaling receptor activity"/>
    <property type="evidence" value="ECO:0007669"/>
    <property type="project" value="TreeGrafter"/>
</dbReference>